<gene>
    <name evidence="2" type="ORF">H8S64_07345</name>
</gene>
<feature type="compositionally biased region" description="Basic and acidic residues" evidence="1">
    <location>
        <begin position="27"/>
        <end position="50"/>
    </location>
</feature>
<reference evidence="2 3" key="1">
    <citation type="submission" date="2020-08" db="EMBL/GenBank/DDBJ databases">
        <title>Genome public.</title>
        <authorList>
            <person name="Liu C."/>
            <person name="Sun Q."/>
        </authorList>
    </citation>
    <scope>NUCLEOTIDE SEQUENCE [LARGE SCALE GENOMIC DNA]</scope>
    <source>
        <strain evidence="2 3">NSJ-56</strain>
    </source>
</reference>
<organism evidence="2 3">
    <name type="scientific">Butyricimonas hominis</name>
    <dbReference type="NCBI Taxonomy" id="2763032"/>
    <lineage>
        <taxon>Bacteria</taxon>
        <taxon>Pseudomonadati</taxon>
        <taxon>Bacteroidota</taxon>
        <taxon>Bacteroidia</taxon>
        <taxon>Bacteroidales</taxon>
        <taxon>Odoribacteraceae</taxon>
        <taxon>Butyricimonas</taxon>
    </lineage>
</organism>
<feature type="compositionally biased region" description="Basic residues" evidence="1">
    <location>
        <begin position="16"/>
        <end position="26"/>
    </location>
</feature>
<evidence type="ECO:0000313" key="2">
    <source>
        <dbReference type="EMBL" id="MBC5620907.1"/>
    </source>
</evidence>
<evidence type="ECO:0000256" key="1">
    <source>
        <dbReference type="SAM" id="MobiDB-lite"/>
    </source>
</evidence>
<name>A0ABR7CZF4_9BACT</name>
<dbReference type="RefSeq" id="WP_186975568.1">
    <property type="nucleotide sequence ID" value="NZ_JACOOH010000003.1"/>
</dbReference>
<dbReference type="EMBL" id="JACOOH010000003">
    <property type="protein sequence ID" value="MBC5620907.1"/>
    <property type="molecule type" value="Genomic_DNA"/>
</dbReference>
<comment type="caution">
    <text evidence="2">The sequence shown here is derived from an EMBL/GenBank/DDBJ whole genome shotgun (WGS) entry which is preliminary data.</text>
</comment>
<protein>
    <submittedName>
        <fullName evidence="2">Uncharacterized protein</fullName>
    </submittedName>
</protein>
<keyword evidence="3" id="KW-1185">Reference proteome</keyword>
<accession>A0ABR7CZF4</accession>
<feature type="region of interest" description="Disordered" evidence="1">
    <location>
        <begin position="1"/>
        <end position="50"/>
    </location>
</feature>
<dbReference type="Proteomes" id="UP000646484">
    <property type="component" value="Unassembled WGS sequence"/>
</dbReference>
<evidence type="ECO:0000313" key="3">
    <source>
        <dbReference type="Proteomes" id="UP000646484"/>
    </source>
</evidence>
<sequence>MANLKSKGKDTGRQRSGGKTKYHRKGKECTCDSKRTPATTEARDKALAKRTDAQRDNSDWFTAATLVESAAYRVLEDWNMWNDFARDLTVTGWNLCHMINGPYCDGSGVINFPAFVFSIGWLANPTYTLVKREGWTVTLQWTSTARQLRSGGRDRLMVGYFHAARPTCPQFLEDTGARREDGKVTLTLPRHDAPEGDVLHVYPFFVRRNGTDFSRSLYFRVADGMDGEV</sequence>
<proteinExistence type="predicted"/>